<reference evidence="2 3" key="1">
    <citation type="submission" date="2020-01" db="EMBL/GenBank/DDBJ databases">
        <authorList>
            <person name="Lee S.D."/>
        </authorList>
    </citation>
    <scope>NUCLEOTIDE SEQUENCE [LARGE SCALE GENOMIC DNA]</scope>
    <source>
        <strain evidence="2 3">SAP-35</strain>
    </source>
</reference>
<evidence type="ECO:0000313" key="2">
    <source>
        <dbReference type="EMBL" id="NGZ87954.1"/>
    </source>
</evidence>
<reference evidence="3" key="2">
    <citation type="submission" date="2023-07" db="EMBL/GenBank/DDBJ databases">
        <title>Duganella aceri sp. nov., isolated from tree sap.</title>
        <authorList>
            <person name="Kim I.S."/>
        </authorList>
    </citation>
    <scope>NUCLEOTIDE SEQUENCE [LARGE SCALE GENOMIC DNA]</scope>
    <source>
        <strain evidence="3">SAP-35</strain>
    </source>
</reference>
<dbReference type="InterPro" id="IPR007712">
    <property type="entry name" value="RelE/ParE_toxin"/>
</dbReference>
<evidence type="ECO:0000256" key="1">
    <source>
        <dbReference type="ARBA" id="ARBA00022649"/>
    </source>
</evidence>
<keyword evidence="3" id="KW-1185">Reference proteome</keyword>
<keyword evidence="1" id="KW-1277">Toxin-antitoxin system</keyword>
<organism evidence="2 3">
    <name type="scientific">Duganella aceris</name>
    <dbReference type="NCBI Taxonomy" id="2703883"/>
    <lineage>
        <taxon>Bacteria</taxon>
        <taxon>Pseudomonadati</taxon>
        <taxon>Pseudomonadota</taxon>
        <taxon>Betaproteobacteria</taxon>
        <taxon>Burkholderiales</taxon>
        <taxon>Oxalobacteraceae</taxon>
        <taxon>Telluria group</taxon>
        <taxon>Duganella</taxon>
    </lineage>
</organism>
<dbReference type="Pfam" id="PF05016">
    <property type="entry name" value="ParE_toxin"/>
    <property type="match status" value="1"/>
</dbReference>
<sequence length="71" mass="7895">MKLRWSSKALADLRRLHEFLALLDPQAAARTVAALATAPNVLLANPRIGEPLQQKNIVIYNRRPACPILKP</sequence>
<name>A0ABX0FTD3_9BURK</name>
<dbReference type="InterPro" id="IPR035093">
    <property type="entry name" value="RelE/ParE_toxin_dom_sf"/>
</dbReference>
<dbReference type="RefSeq" id="WP_166108070.1">
    <property type="nucleotide sequence ID" value="NZ_JAADJT010000015.1"/>
</dbReference>
<dbReference type="Proteomes" id="UP000666369">
    <property type="component" value="Unassembled WGS sequence"/>
</dbReference>
<dbReference type="EMBL" id="JAADJT010000015">
    <property type="protein sequence ID" value="NGZ87954.1"/>
    <property type="molecule type" value="Genomic_DNA"/>
</dbReference>
<evidence type="ECO:0000313" key="3">
    <source>
        <dbReference type="Proteomes" id="UP000666369"/>
    </source>
</evidence>
<protein>
    <submittedName>
        <fullName evidence="2">Type II toxin-antitoxin system RelE/ParE family toxin</fullName>
    </submittedName>
</protein>
<accession>A0ABX0FTD3</accession>
<dbReference type="Gene3D" id="3.30.2310.20">
    <property type="entry name" value="RelE-like"/>
    <property type="match status" value="1"/>
</dbReference>
<comment type="caution">
    <text evidence="2">The sequence shown here is derived from an EMBL/GenBank/DDBJ whole genome shotgun (WGS) entry which is preliminary data.</text>
</comment>
<proteinExistence type="predicted"/>
<gene>
    <name evidence="2" type="ORF">GW587_27300</name>
</gene>